<keyword evidence="4" id="KW-1185">Reference proteome</keyword>
<dbReference type="Proteomes" id="UP001214250">
    <property type="component" value="Chromosome 2"/>
</dbReference>
<evidence type="ECO:0000313" key="4">
    <source>
        <dbReference type="Proteomes" id="UP001214250"/>
    </source>
</evidence>
<evidence type="ECO:0000256" key="1">
    <source>
        <dbReference type="SAM" id="MobiDB-lite"/>
    </source>
</evidence>
<dbReference type="InterPro" id="IPR036515">
    <property type="entry name" value="Transposase_17_sf"/>
</dbReference>
<dbReference type="InterPro" id="IPR052715">
    <property type="entry name" value="RAYT_transposase"/>
</dbReference>
<sequence>MKRKEFEDARNWHRRGFIPHYDASDKYQMVTYRLADSLPIDALKLGAPHSNADEMTKKRKADLSPLGAPHSNADEMTKKRKLTENFLDQSHGSCLLQTPKVAQKQIEAWEYFNGERYELIAYVVMPNHVHLLIKTYPSWPLSQLVASWKKHVTYFVQKDKDLWQQYRESYLQDRKAFLNYKSTLGENESDLKNRTKPSALECGAPSSKIYLWQNEYWDRFIRNENHFQNAIHYILENPVKAGLVNSEGKWPWSAVL</sequence>
<dbReference type="InterPro" id="IPR002686">
    <property type="entry name" value="Transposase_17"/>
</dbReference>
<gene>
    <name evidence="3" type="ORF">PQO03_13645</name>
</gene>
<dbReference type="Pfam" id="PF01797">
    <property type="entry name" value="Y1_Tnp"/>
    <property type="match status" value="1"/>
</dbReference>
<feature type="region of interest" description="Disordered" evidence="1">
    <location>
        <begin position="51"/>
        <end position="73"/>
    </location>
</feature>
<proteinExistence type="predicted"/>
<evidence type="ECO:0000259" key="2">
    <source>
        <dbReference type="SMART" id="SM01321"/>
    </source>
</evidence>
<dbReference type="Gene3D" id="3.30.70.1290">
    <property type="entry name" value="Transposase IS200-like"/>
    <property type="match status" value="1"/>
</dbReference>
<dbReference type="PANTHER" id="PTHR36966">
    <property type="entry name" value="REP-ASSOCIATED TYROSINE TRANSPOSASE"/>
    <property type="match status" value="1"/>
</dbReference>
<feature type="domain" description="Transposase IS200-like" evidence="2">
    <location>
        <begin position="88"/>
        <end position="237"/>
    </location>
</feature>
<organism evidence="3 4">
    <name type="scientific">Lentisphaera profundi</name>
    <dbReference type="NCBI Taxonomy" id="1658616"/>
    <lineage>
        <taxon>Bacteria</taxon>
        <taxon>Pseudomonadati</taxon>
        <taxon>Lentisphaerota</taxon>
        <taxon>Lentisphaeria</taxon>
        <taxon>Lentisphaerales</taxon>
        <taxon>Lentisphaeraceae</taxon>
        <taxon>Lentisphaera</taxon>
    </lineage>
</organism>
<dbReference type="RefSeq" id="WP_274153747.1">
    <property type="nucleotide sequence ID" value="NZ_CP117812.1"/>
</dbReference>
<protein>
    <submittedName>
        <fullName evidence="3">Transposase</fullName>
    </submittedName>
</protein>
<dbReference type="EMBL" id="CP117812">
    <property type="protein sequence ID" value="WDE98878.1"/>
    <property type="molecule type" value="Genomic_DNA"/>
</dbReference>
<dbReference type="SMART" id="SM01321">
    <property type="entry name" value="Y1_Tnp"/>
    <property type="match status" value="1"/>
</dbReference>
<evidence type="ECO:0000313" key="3">
    <source>
        <dbReference type="EMBL" id="WDE98878.1"/>
    </source>
</evidence>
<reference evidence="3 4" key="1">
    <citation type="submission" date="2023-02" db="EMBL/GenBank/DDBJ databases">
        <title>Genome sequence of Lentisphaera profundi SAORIC-696.</title>
        <authorList>
            <person name="Kim e."/>
            <person name="Cho J.-C."/>
            <person name="Choi A."/>
            <person name="Kang I."/>
        </authorList>
    </citation>
    <scope>NUCLEOTIDE SEQUENCE [LARGE SCALE GENOMIC DNA]</scope>
    <source>
        <strain evidence="3 4">SAORIC-696</strain>
    </source>
</reference>
<name>A0ABY7W3N9_9BACT</name>
<dbReference type="PANTHER" id="PTHR36966:SF1">
    <property type="entry name" value="REP-ASSOCIATED TYROSINE TRANSPOSASE"/>
    <property type="match status" value="1"/>
</dbReference>
<accession>A0ABY7W3N9</accession>
<dbReference type="SUPFAM" id="SSF143422">
    <property type="entry name" value="Transposase IS200-like"/>
    <property type="match status" value="1"/>
</dbReference>